<evidence type="ECO:0000313" key="2">
    <source>
        <dbReference type="Proteomes" id="UP001066276"/>
    </source>
</evidence>
<sequence length="123" mass="13590">MPAVPIEVAPRCGGTCGSSAGSWPWDWTCRRAGPIEIAASAVELLCGRPREALPTRVRRHLYIHSCRPGVPAGTKEERRVEYGTRCHDETELREVERGVALGTTALEALRAPRTHRNDVDLHL</sequence>
<name>A0AAV7L9M2_PLEWA</name>
<dbReference type="EMBL" id="JANPWB010000016">
    <property type="protein sequence ID" value="KAJ1084635.1"/>
    <property type="molecule type" value="Genomic_DNA"/>
</dbReference>
<reference evidence="1" key="1">
    <citation type="journal article" date="2022" name="bioRxiv">
        <title>Sequencing and chromosome-scale assembly of the giantPleurodeles waltlgenome.</title>
        <authorList>
            <person name="Brown T."/>
            <person name="Elewa A."/>
            <person name="Iarovenko S."/>
            <person name="Subramanian E."/>
            <person name="Araus A.J."/>
            <person name="Petzold A."/>
            <person name="Susuki M."/>
            <person name="Suzuki K.-i.T."/>
            <person name="Hayashi T."/>
            <person name="Toyoda A."/>
            <person name="Oliveira C."/>
            <person name="Osipova E."/>
            <person name="Leigh N.D."/>
            <person name="Simon A."/>
            <person name="Yun M.H."/>
        </authorList>
    </citation>
    <scope>NUCLEOTIDE SEQUENCE</scope>
    <source>
        <strain evidence="1">20211129_DDA</strain>
        <tissue evidence="1">Liver</tissue>
    </source>
</reference>
<organism evidence="1 2">
    <name type="scientific">Pleurodeles waltl</name>
    <name type="common">Iberian ribbed newt</name>
    <dbReference type="NCBI Taxonomy" id="8319"/>
    <lineage>
        <taxon>Eukaryota</taxon>
        <taxon>Metazoa</taxon>
        <taxon>Chordata</taxon>
        <taxon>Craniata</taxon>
        <taxon>Vertebrata</taxon>
        <taxon>Euteleostomi</taxon>
        <taxon>Amphibia</taxon>
        <taxon>Batrachia</taxon>
        <taxon>Caudata</taxon>
        <taxon>Salamandroidea</taxon>
        <taxon>Salamandridae</taxon>
        <taxon>Pleurodelinae</taxon>
        <taxon>Pleurodeles</taxon>
    </lineage>
</organism>
<evidence type="ECO:0000313" key="1">
    <source>
        <dbReference type="EMBL" id="KAJ1084635.1"/>
    </source>
</evidence>
<dbReference type="AlphaFoldDB" id="A0AAV7L9M2"/>
<gene>
    <name evidence="1" type="ORF">NDU88_004781</name>
</gene>
<accession>A0AAV7L9M2</accession>
<proteinExistence type="predicted"/>
<comment type="caution">
    <text evidence="1">The sequence shown here is derived from an EMBL/GenBank/DDBJ whole genome shotgun (WGS) entry which is preliminary data.</text>
</comment>
<dbReference type="Proteomes" id="UP001066276">
    <property type="component" value="Chromosome 12"/>
</dbReference>
<keyword evidence="2" id="KW-1185">Reference proteome</keyword>
<protein>
    <submittedName>
        <fullName evidence="1">Uncharacterized protein</fullName>
    </submittedName>
</protein>